<proteinExistence type="predicted"/>
<name>A0A6A6EA01_9PEZI</name>
<reference evidence="1" key="1">
    <citation type="journal article" date="2020" name="Stud. Mycol.">
        <title>101 Dothideomycetes genomes: a test case for predicting lifestyles and emergence of pathogens.</title>
        <authorList>
            <person name="Haridas S."/>
            <person name="Albert R."/>
            <person name="Binder M."/>
            <person name="Bloem J."/>
            <person name="Labutti K."/>
            <person name="Salamov A."/>
            <person name="Andreopoulos B."/>
            <person name="Baker S."/>
            <person name="Barry K."/>
            <person name="Bills G."/>
            <person name="Bluhm B."/>
            <person name="Cannon C."/>
            <person name="Castanera R."/>
            <person name="Culley D."/>
            <person name="Daum C."/>
            <person name="Ezra D."/>
            <person name="Gonzalez J."/>
            <person name="Henrissat B."/>
            <person name="Kuo A."/>
            <person name="Liang C."/>
            <person name="Lipzen A."/>
            <person name="Lutzoni F."/>
            <person name="Magnuson J."/>
            <person name="Mondo S."/>
            <person name="Nolan M."/>
            <person name="Ohm R."/>
            <person name="Pangilinan J."/>
            <person name="Park H.-J."/>
            <person name="Ramirez L."/>
            <person name="Alfaro M."/>
            <person name="Sun H."/>
            <person name="Tritt A."/>
            <person name="Yoshinaga Y."/>
            <person name="Zwiers L.-H."/>
            <person name="Turgeon B."/>
            <person name="Goodwin S."/>
            <person name="Spatafora J."/>
            <person name="Crous P."/>
            <person name="Grigoriev I."/>
        </authorList>
    </citation>
    <scope>NUCLEOTIDE SEQUENCE</scope>
    <source>
        <strain evidence="1">CBS 207.26</strain>
    </source>
</reference>
<evidence type="ECO:0000313" key="2">
    <source>
        <dbReference type="Proteomes" id="UP000800200"/>
    </source>
</evidence>
<dbReference type="AlphaFoldDB" id="A0A6A6EA01"/>
<evidence type="ECO:0000313" key="1">
    <source>
        <dbReference type="EMBL" id="KAF2186666.1"/>
    </source>
</evidence>
<keyword evidence="2" id="KW-1185">Reference proteome</keyword>
<gene>
    <name evidence="1" type="ORF">K469DRAFT_687036</name>
</gene>
<dbReference type="Proteomes" id="UP000800200">
    <property type="component" value="Unassembled WGS sequence"/>
</dbReference>
<accession>A0A6A6EA01</accession>
<organism evidence="1 2">
    <name type="scientific">Zopfia rhizophila CBS 207.26</name>
    <dbReference type="NCBI Taxonomy" id="1314779"/>
    <lineage>
        <taxon>Eukaryota</taxon>
        <taxon>Fungi</taxon>
        <taxon>Dikarya</taxon>
        <taxon>Ascomycota</taxon>
        <taxon>Pezizomycotina</taxon>
        <taxon>Dothideomycetes</taxon>
        <taxon>Dothideomycetes incertae sedis</taxon>
        <taxon>Zopfiaceae</taxon>
        <taxon>Zopfia</taxon>
    </lineage>
</organism>
<protein>
    <submittedName>
        <fullName evidence="1">Uncharacterized protein</fullName>
    </submittedName>
</protein>
<sequence length="217" mass="23495">MAMLDAHAPVQTELGSSRQALGPGTAGLSRLSRLDGWPVLRLCPAQLQAIHLPGTVSWVPRVAKIKGVQAHEPSRETVRRPNSLADGQNGFQAKMSAAAVRMSRMPIDTKAFHGLPKPSQSLQDGEQQSAWALHAGQVPSSSGAAAPLDEQSLALQRDCDERLSVLARRSVCEQSSDEVGRLLRRHKIWDAIPSRRPILVLGLPLQASRSKPPNPIR</sequence>
<dbReference type="EMBL" id="ML994629">
    <property type="protein sequence ID" value="KAF2186666.1"/>
    <property type="molecule type" value="Genomic_DNA"/>
</dbReference>